<organism evidence="5 6">
    <name type="scientific">Paramagnetospirillum kuznetsovii</name>
    <dbReference type="NCBI Taxonomy" id="2053833"/>
    <lineage>
        <taxon>Bacteria</taxon>
        <taxon>Pseudomonadati</taxon>
        <taxon>Pseudomonadota</taxon>
        <taxon>Alphaproteobacteria</taxon>
        <taxon>Rhodospirillales</taxon>
        <taxon>Magnetospirillaceae</taxon>
        <taxon>Paramagnetospirillum</taxon>
    </lineage>
</organism>
<protein>
    <submittedName>
        <fullName evidence="5">ADP-ribose pyrophosphatase</fullName>
    </submittedName>
</protein>
<evidence type="ECO:0000313" key="6">
    <source>
        <dbReference type="Proteomes" id="UP000251075"/>
    </source>
</evidence>
<dbReference type="PROSITE" id="PS51462">
    <property type="entry name" value="NUDIX"/>
    <property type="match status" value="1"/>
</dbReference>
<dbReference type="CDD" id="cd04673">
    <property type="entry name" value="NUDIX_ADPRase"/>
    <property type="match status" value="1"/>
</dbReference>
<comment type="cofactor">
    <cofactor evidence="1">
        <name>Mg(2+)</name>
        <dbReference type="ChEBI" id="CHEBI:18420"/>
    </cofactor>
</comment>
<evidence type="ECO:0000256" key="3">
    <source>
        <dbReference type="RuleBase" id="RU003476"/>
    </source>
</evidence>
<dbReference type="PANTHER" id="PTHR43736">
    <property type="entry name" value="ADP-RIBOSE PYROPHOSPHATASE"/>
    <property type="match status" value="1"/>
</dbReference>
<evidence type="ECO:0000256" key="2">
    <source>
        <dbReference type="ARBA" id="ARBA00022801"/>
    </source>
</evidence>
<dbReference type="InterPro" id="IPR015797">
    <property type="entry name" value="NUDIX_hydrolase-like_dom_sf"/>
</dbReference>
<dbReference type="OrthoDB" id="9761969at2"/>
<evidence type="ECO:0000259" key="4">
    <source>
        <dbReference type="PROSITE" id="PS51462"/>
    </source>
</evidence>
<comment type="caution">
    <text evidence="5">The sequence shown here is derived from an EMBL/GenBank/DDBJ whole genome shotgun (WGS) entry which is preliminary data.</text>
</comment>
<proteinExistence type="inferred from homology"/>
<dbReference type="Gene3D" id="3.90.79.10">
    <property type="entry name" value="Nucleoside Triphosphate Pyrophosphohydrolase"/>
    <property type="match status" value="1"/>
</dbReference>
<dbReference type="EMBL" id="PGTO01000014">
    <property type="protein sequence ID" value="RAU20981.1"/>
    <property type="molecule type" value="Genomic_DNA"/>
</dbReference>
<dbReference type="RefSeq" id="WP_112146310.1">
    <property type="nucleotide sequence ID" value="NZ_PGTO01000014.1"/>
</dbReference>
<comment type="similarity">
    <text evidence="3">Belongs to the Nudix hydrolase family.</text>
</comment>
<dbReference type="SUPFAM" id="SSF55811">
    <property type="entry name" value="Nudix"/>
    <property type="match status" value="1"/>
</dbReference>
<sequence>MPRQYPSHPLPGVLALMTRDDRILMVLRGKEPDKGKWGFPGGLVELGETVLAAALRELHEETGLIAEAEAVMDVFEVITPDEDGRIRYHFVLNVVRCHWQSGEAVAADDAAQVGWFSLADIADPLLPCSSNVGRLARMALAQTKTAD</sequence>
<dbReference type="Pfam" id="PF00293">
    <property type="entry name" value="NUDIX"/>
    <property type="match status" value="1"/>
</dbReference>
<dbReference type="GO" id="GO:0016787">
    <property type="term" value="F:hydrolase activity"/>
    <property type="evidence" value="ECO:0007669"/>
    <property type="project" value="UniProtKB-KW"/>
</dbReference>
<evidence type="ECO:0000313" key="5">
    <source>
        <dbReference type="EMBL" id="RAU20981.1"/>
    </source>
</evidence>
<gene>
    <name evidence="5" type="ORF">CU669_15455</name>
</gene>
<dbReference type="InterPro" id="IPR020084">
    <property type="entry name" value="NUDIX_hydrolase_CS"/>
</dbReference>
<reference evidence="5 6" key="1">
    <citation type="submission" date="2017-11" db="EMBL/GenBank/DDBJ databases">
        <title>Draft genome sequence of magnetotactic bacterium Magnetospirillum kuznetsovii LBB-42.</title>
        <authorList>
            <person name="Grouzdev D.S."/>
            <person name="Rysina M.S."/>
            <person name="Baslerov R.V."/>
            <person name="Koziaeva V."/>
        </authorList>
    </citation>
    <scope>NUCLEOTIDE SEQUENCE [LARGE SCALE GENOMIC DNA]</scope>
    <source>
        <strain evidence="5 6">LBB-42</strain>
    </source>
</reference>
<dbReference type="InterPro" id="IPR000086">
    <property type="entry name" value="NUDIX_hydrolase_dom"/>
</dbReference>
<keyword evidence="2 3" id="KW-0378">Hydrolase</keyword>
<dbReference type="PRINTS" id="PR00502">
    <property type="entry name" value="NUDIXFAMILY"/>
</dbReference>
<feature type="domain" description="Nudix hydrolase" evidence="4">
    <location>
        <begin position="6"/>
        <end position="141"/>
    </location>
</feature>
<dbReference type="Proteomes" id="UP000251075">
    <property type="component" value="Unassembled WGS sequence"/>
</dbReference>
<evidence type="ECO:0000256" key="1">
    <source>
        <dbReference type="ARBA" id="ARBA00001946"/>
    </source>
</evidence>
<keyword evidence="6" id="KW-1185">Reference proteome</keyword>
<name>A0A364NV70_9PROT</name>
<dbReference type="PROSITE" id="PS00893">
    <property type="entry name" value="NUDIX_BOX"/>
    <property type="match status" value="1"/>
</dbReference>
<dbReference type="PANTHER" id="PTHR43736:SF1">
    <property type="entry name" value="DIHYDRONEOPTERIN TRIPHOSPHATE DIPHOSPHATASE"/>
    <property type="match status" value="1"/>
</dbReference>
<dbReference type="InterPro" id="IPR020476">
    <property type="entry name" value="Nudix_hydrolase"/>
</dbReference>
<dbReference type="AlphaFoldDB" id="A0A364NV70"/>
<accession>A0A364NV70</accession>